<dbReference type="Gene3D" id="2.40.30.20">
    <property type="match status" value="2"/>
</dbReference>
<evidence type="ECO:0000256" key="8">
    <source>
        <dbReference type="ARBA" id="ARBA00022679"/>
    </source>
</evidence>
<accession>A0A411YK40</accession>
<dbReference type="PIRSF" id="PIRSF000498">
    <property type="entry name" value="Riboflavin_syn_A"/>
    <property type="match status" value="1"/>
</dbReference>
<dbReference type="RefSeq" id="WP_131156543.1">
    <property type="nucleotide sequence ID" value="NZ_CP036402.1"/>
</dbReference>
<name>A0A411YK40_9ACTN</name>
<evidence type="ECO:0000256" key="4">
    <source>
        <dbReference type="ARBA" id="ARBA00011233"/>
    </source>
</evidence>
<dbReference type="InterPro" id="IPR026017">
    <property type="entry name" value="Lumazine-bd_dom"/>
</dbReference>
<dbReference type="PANTHER" id="PTHR21098:SF12">
    <property type="entry name" value="RIBOFLAVIN SYNTHASE"/>
    <property type="match status" value="1"/>
</dbReference>
<dbReference type="AlphaFoldDB" id="A0A411YK40"/>
<dbReference type="NCBIfam" id="NF006767">
    <property type="entry name" value="PRK09289.1"/>
    <property type="match status" value="1"/>
</dbReference>
<evidence type="ECO:0000256" key="9">
    <source>
        <dbReference type="ARBA" id="ARBA00022737"/>
    </source>
</evidence>
<dbReference type="GO" id="GO:0004746">
    <property type="term" value="F:riboflavin synthase activity"/>
    <property type="evidence" value="ECO:0007669"/>
    <property type="project" value="UniProtKB-UniRule"/>
</dbReference>
<evidence type="ECO:0000256" key="2">
    <source>
        <dbReference type="ARBA" id="ARBA00002803"/>
    </source>
</evidence>
<feature type="region of interest" description="Disordered" evidence="12">
    <location>
        <begin position="200"/>
        <end position="226"/>
    </location>
</feature>
<feature type="repeat" description="Lumazine-binding" evidence="11">
    <location>
        <begin position="98"/>
        <end position="194"/>
    </location>
</feature>
<dbReference type="Proteomes" id="UP000291469">
    <property type="component" value="Chromosome"/>
</dbReference>
<dbReference type="EMBL" id="CP036402">
    <property type="protein sequence ID" value="QBI21551.1"/>
    <property type="molecule type" value="Genomic_DNA"/>
</dbReference>
<keyword evidence="15" id="KW-1185">Reference proteome</keyword>
<keyword evidence="9" id="KW-0677">Repeat</keyword>
<feature type="repeat" description="Lumazine-binding" evidence="11">
    <location>
        <begin position="1"/>
        <end position="97"/>
    </location>
</feature>
<comment type="pathway">
    <text evidence="3">Cofactor biosynthesis; riboflavin biosynthesis; riboflavin from 2-hydroxy-3-oxobutyl phosphate and 5-amino-6-(D-ribitylamino)uracil: step 2/2.</text>
</comment>
<evidence type="ECO:0000256" key="3">
    <source>
        <dbReference type="ARBA" id="ARBA00004887"/>
    </source>
</evidence>
<dbReference type="EC" id="2.5.1.9" evidence="5 10"/>
<evidence type="ECO:0000256" key="6">
    <source>
        <dbReference type="ARBA" id="ARBA00013950"/>
    </source>
</evidence>
<feature type="domain" description="Lumazine-binding" evidence="13">
    <location>
        <begin position="1"/>
        <end position="97"/>
    </location>
</feature>
<evidence type="ECO:0000256" key="5">
    <source>
        <dbReference type="ARBA" id="ARBA00012827"/>
    </source>
</evidence>
<evidence type="ECO:0000256" key="1">
    <source>
        <dbReference type="ARBA" id="ARBA00000968"/>
    </source>
</evidence>
<protein>
    <recommendedName>
        <fullName evidence="6 10">Riboflavin synthase</fullName>
        <ecNumber evidence="5 10">2.5.1.9</ecNumber>
    </recommendedName>
</protein>
<dbReference type="PROSITE" id="PS51177">
    <property type="entry name" value="LUMAZINE_BIND"/>
    <property type="match status" value="2"/>
</dbReference>
<dbReference type="InterPro" id="IPR017938">
    <property type="entry name" value="Riboflavin_synthase-like_b-brl"/>
</dbReference>
<dbReference type="Pfam" id="PF00677">
    <property type="entry name" value="Lum_binding"/>
    <property type="match status" value="2"/>
</dbReference>
<reference evidence="14 15" key="1">
    <citation type="submission" date="2019-01" db="EMBL/GenBank/DDBJ databases">
        <title>Egibacter rhizosphaerae EGI 80759T.</title>
        <authorList>
            <person name="Chen D.-D."/>
            <person name="Tian Y."/>
            <person name="Jiao J.-Y."/>
            <person name="Zhang X.-T."/>
            <person name="Zhang Y.-G."/>
            <person name="Zhang Y."/>
            <person name="Xiao M."/>
            <person name="Shu W.-S."/>
            <person name="Li W.-J."/>
        </authorList>
    </citation>
    <scope>NUCLEOTIDE SEQUENCE [LARGE SCALE GENOMIC DNA]</scope>
    <source>
        <strain evidence="14 15">EGI 80759</strain>
    </source>
</reference>
<comment type="function">
    <text evidence="2">Catalyzes the dismutation of two molecules of 6,7-dimethyl-8-ribityllumazine, resulting in the formation of riboflavin and 5-amino-6-(D-ribitylamino)uracil.</text>
</comment>
<dbReference type="InterPro" id="IPR001783">
    <property type="entry name" value="Lumazine-bd"/>
</dbReference>
<dbReference type="InterPro" id="IPR023366">
    <property type="entry name" value="ATP_synth_asu-like_sf"/>
</dbReference>
<evidence type="ECO:0000259" key="13">
    <source>
        <dbReference type="PROSITE" id="PS51177"/>
    </source>
</evidence>
<organism evidence="14 15">
    <name type="scientific">Egibacter rhizosphaerae</name>
    <dbReference type="NCBI Taxonomy" id="1670831"/>
    <lineage>
        <taxon>Bacteria</taxon>
        <taxon>Bacillati</taxon>
        <taxon>Actinomycetota</taxon>
        <taxon>Nitriliruptoria</taxon>
        <taxon>Egibacterales</taxon>
        <taxon>Egibacteraceae</taxon>
        <taxon>Egibacter</taxon>
    </lineage>
</organism>
<evidence type="ECO:0000256" key="7">
    <source>
        <dbReference type="ARBA" id="ARBA00022619"/>
    </source>
</evidence>
<evidence type="ECO:0000313" key="14">
    <source>
        <dbReference type="EMBL" id="QBI21551.1"/>
    </source>
</evidence>
<evidence type="ECO:0000256" key="10">
    <source>
        <dbReference type="NCBIfam" id="TIGR00187"/>
    </source>
</evidence>
<dbReference type="NCBIfam" id="TIGR00187">
    <property type="entry name" value="ribE"/>
    <property type="match status" value="1"/>
</dbReference>
<evidence type="ECO:0000313" key="15">
    <source>
        <dbReference type="Proteomes" id="UP000291469"/>
    </source>
</evidence>
<dbReference type="OrthoDB" id="9788537at2"/>
<gene>
    <name evidence="14" type="ORF">ER308_19575</name>
</gene>
<comment type="catalytic activity">
    <reaction evidence="1">
        <text>2 6,7-dimethyl-8-(1-D-ribityl)lumazine + H(+) = 5-amino-6-(D-ribitylamino)uracil + riboflavin</text>
        <dbReference type="Rhea" id="RHEA:20772"/>
        <dbReference type="ChEBI" id="CHEBI:15378"/>
        <dbReference type="ChEBI" id="CHEBI:15934"/>
        <dbReference type="ChEBI" id="CHEBI:57986"/>
        <dbReference type="ChEBI" id="CHEBI:58201"/>
        <dbReference type="EC" id="2.5.1.9"/>
    </reaction>
</comment>
<dbReference type="KEGG" id="erz:ER308_19575"/>
<feature type="domain" description="Lumazine-binding" evidence="13">
    <location>
        <begin position="98"/>
        <end position="194"/>
    </location>
</feature>
<dbReference type="FunFam" id="2.40.30.20:FF:000003">
    <property type="entry name" value="Riboflavin synthase, alpha subunit"/>
    <property type="match status" value="1"/>
</dbReference>
<keyword evidence="8 14" id="KW-0808">Transferase</keyword>
<dbReference type="GO" id="GO:0009231">
    <property type="term" value="P:riboflavin biosynthetic process"/>
    <property type="evidence" value="ECO:0007669"/>
    <property type="project" value="UniProtKB-KW"/>
</dbReference>
<keyword evidence="7" id="KW-0686">Riboflavin biosynthesis</keyword>
<dbReference type="FunFam" id="2.40.30.20:FF:000004">
    <property type="entry name" value="Riboflavin synthase, alpha subunit"/>
    <property type="match status" value="1"/>
</dbReference>
<proteinExistence type="predicted"/>
<dbReference type="CDD" id="cd00402">
    <property type="entry name" value="Riboflavin_synthase_like"/>
    <property type="match status" value="1"/>
</dbReference>
<dbReference type="PANTHER" id="PTHR21098">
    <property type="entry name" value="RIBOFLAVIN SYNTHASE ALPHA CHAIN"/>
    <property type="match status" value="1"/>
</dbReference>
<dbReference type="SUPFAM" id="SSF63380">
    <property type="entry name" value="Riboflavin synthase domain-like"/>
    <property type="match status" value="2"/>
</dbReference>
<comment type="subunit">
    <text evidence="4">Homotrimer.</text>
</comment>
<evidence type="ECO:0000256" key="12">
    <source>
        <dbReference type="SAM" id="MobiDB-lite"/>
    </source>
</evidence>
<sequence length="226" mass="23478">MFTGIVEELGSVAGIERDGGSARLRVACRTVLADTGVGDSVNVNGCCLTATRIDPAEGFTADLMGETLDRTALGVLAPGDPVNLERSVPANGRLGGHLVQGHVDAVATVEEVADLGTWTRMTIRAPADLRPYLVEKGSVTVDGVSLTVAELGGDTFALGLIPHTLSVTTLGRRAAGDPVNLEADVIAKYVERMLRAGTPTPYDAPDAFRGTVADTAPTSRQEDAQP</sequence>
<evidence type="ECO:0000256" key="11">
    <source>
        <dbReference type="PROSITE-ProRule" id="PRU00524"/>
    </source>
</evidence>